<feature type="compositionally biased region" description="Basic and acidic residues" evidence="9">
    <location>
        <begin position="326"/>
        <end position="337"/>
    </location>
</feature>
<keyword evidence="8" id="KW-0407">Ion channel</keyword>
<comment type="subcellular location">
    <subcellularLocation>
        <location evidence="1">Membrane</location>
        <topology evidence="1">Multi-pass membrane protein</topology>
    </subcellularLocation>
</comment>
<keyword evidence="11" id="KW-1185">Reference proteome</keyword>
<comment type="similarity">
    <text evidence="2">Belongs to the CALHM family.</text>
</comment>
<keyword evidence="5 10" id="KW-1133">Transmembrane helix</keyword>
<evidence type="ECO:0000256" key="3">
    <source>
        <dbReference type="ARBA" id="ARBA00022448"/>
    </source>
</evidence>
<evidence type="ECO:0000256" key="5">
    <source>
        <dbReference type="ARBA" id="ARBA00022989"/>
    </source>
</evidence>
<dbReference type="Pfam" id="PF14798">
    <property type="entry name" value="Ca_hom_mod"/>
    <property type="match status" value="1"/>
</dbReference>
<dbReference type="InterPro" id="IPR029569">
    <property type="entry name" value="CALHM"/>
</dbReference>
<evidence type="ECO:0000256" key="6">
    <source>
        <dbReference type="ARBA" id="ARBA00023065"/>
    </source>
</evidence>
<feature type="transmembrane region" description="Helical" evidence="10">
    <location>
        <begin position="202"/>
        <end position="224"/>
    </location>
</feature>
<feature type="transmembrane region" description="Helical" evidence="10">
    <location>
        <begin position="17"/>
        <end position="37"/>
    </location>
</feature>
<dbReference type="PANTHER" id="PTHR32261">
    <property type="entry name" value="CALCIUM HOMEOSTASIS MODULATOR PROTEIN"/>
    <property type="match status" value="1"/>
</dbReference>
<sequence>MEHEEGWLSRLFRLRDYLPGIATIITGVIMPILSALAGNTFTFSVFRCPCTWPENETYATTFLLGPFFVLIFLAFVIQVRSICRSTDLLYHYLPYNTRWISIFPIVILMRNATYSLAPLVWLTIAFFHGDAYVCRQVDSVNLQRFLTLTNASFASNKQRHDVLAKVPCENPADPFVSLDSNETNDELRKEIVTFLRAKSQHVALLSLLVILSNFILVAILHQWIKRRRATIEKSFKFQYAHCEQMQIDEKMAEFANRLAELNANRLFGHLERVRQGSESLSLPPGYEHLDQGHCGSRLDSHRFPSERQRQPPSLREPGEALPLLATEKREADINQAT</sequence>
<evidence type="ECO:0000256" key="9">
    <source>
        <dbReference type="SAM" id="MobiDB-lite"/>
    </source>
</evidence>
<dbReference type="RefSeq" id="XP_032800538.1">
    <property type="nucleotide sequence ID" value="XM_032944647.1"/>
</dbReference>
<evidence type="ECO:0000256" key="10">
    <source>
        <dbReference type="SAM" id="Phobius"/>
    </source>
</evidence>
<feature type="compositionally biased region" description="Basic and acidic residues" evidence="9">
    <location>
        <begin position="291"/>
        <end position="309"/>
    </location>
</feature>
<protein>
    <submittedName>
        <fullName evidence="12">Calcium homeostasis modulator protein 5-like</fullName>
    </submittedName>
</protein>
<dbReference type="AlphaFoldDB" id="A0AAJ7SL54"/>
<reference evidence="12" key="1">
    <citation type="submission" date="2025-08" db="UniProtKB">
        <authorList>
            <consortium name="RefSeq"/>
        </authorList>
    </citation>
    <scope>IDENTIFICATION</scope>
    <source>
        <tissue evidence="12">Sperm</tissue>
    </source>
</reference>
<evidence type="ECO:0000313" key="12">
    <source>
        <dbReference type="RefSeq" id="XP_032800538.1"/>
    </source>
</evidence>
<organism evidence="11 12">
    <name type="scientific">Petromyzon marinus</name>
    <name type="common">Sea lamprey</name>
    <dbReference type="NCBI Taxonomy" id="7757"/>
    <lineage>
        <taxon>Eukaryota</taxon>
        <taxon>Metazoa</taxon>
        <taxon>Chordata</taxon>
        <taxon>Craniata</taxon>
        <taxon>Vertebrata</taxon>
        <taxon>Cyclostomata</taxon>
        <taxon>Hyperoartia</taxon>
        <taxon>Petromyzontiformes</taxon>
        <taxon>Petromyzontidae</taxon>
        <taxon>Petromyzon</taxon>
    </lineage>
</organism>
<dbReference type="Proteomes" id="UP001318040">
    <property type="component" value="Unplaced"/>
</dbReference>
<evidence type="ECO:0000313" key="11">
    <source>
        <dbReference type="Proteomes" id="UP001318040"/>
    </source>
</evidence>
<dbReference type="GO" id="GO:1904669">
    <property type="term" value="P:ATP export"/>
    <property type="evidence" value="ECO:0007669"/>
    <property type="project" value="UniProtKB-ARBA"/>
</dbReference>
<dbReference type="PANTHER" id="PTHR32261:SF1">
    <property type="entry name" value="CALCIUM HOMEOSTASIS MODULATOR PROTEIN"/>
    <property type="match status" value="1"/>
</dbReference>
<feature type="region of interest" description="Disordered" evidence="9">
    <location>
        <begin position="291"/>
        <end position="337"/>
    </location>
</feature>
<keyword evidence="4 10" id="KW-0812">Transmembrane</keyword>
<dbReference type="GO" id="GO:0005886">
    <property type="term" value="C:plasma membrane"/>
    <property type="evidence" value="ECO:0007669"/>
    <property type="project" value="TreeGrafter"/>
</dbReference>
<name>A0AAJ7SL54_PETMA</name>
<keyword evidence="7 10" id="KW-0472">Membrane</keyword>
<evidence type="ECO:0000256" key="8">
    <source>
        <dbReference type="ARBA" id="ARBA00023303"/>
    </source>
</evidence>
<dbReference type="GO" id="GO:0005261">
    <property type="term" value="F:monoatomic cation channel activity"/>
    <property type="evidence" value="ECO:0007669"/>
    <property type="project" value="TreeGrafter"/>
</dbReference>
<keyword evidence="3" id="KW-0813">Transport</keyword>
<evidence type="ECO:0000256" key="1">
    <source>
        <dbReference type="ARBA" id="ARBA00004141"/>
    </source>
</evidence>
<accession>A0AAJ7SL54</accession>
<evidence type="ECO:0000256" key="4">
    <source>
        <dbReference type="ARBA" id="ARBA00022692"/>
    </source>
</evidence>
<proteinExistence type="inferred from homology"/>
<keyword evidence="6" id="KW-0406">Ion transport</keyword>
<evidence type="ECO:0000256" key="2">
    <source>
        <dbReference type="ARBA" id="ARBA00008497"/>
    </source>
</evidence>
<gene>
    <name evidence="12" type="primary">LOC116937516</name>
</gene>
<dbReference type="KEGG" id="pmrn:116937516"/>
<evidence type="ECO:0000256" key="7">
    <source>
        <dbReference type="ARBA" id="ARBA00023136"/>
    </source>
</evidence>
<feature type="transmembrane region" description="Helical" evidence="10">
    <location>
        <begin position="57"/>
        <end position="77"/>
    </location>
</feature>